<accession>A0ABN9B918</accession>
<dbReference type="EMBL" id="CATNWA010002893">
    <property type="protein sequence ID" value="CAI9543991.1"/>
    <property type="molecule type" value="Genomic_DNA"/>
</dbReference>
<organism evidence="1 2">
    <name type="scientific">Staurois parvus</name>
    <dbReference type="NCBI Taxonomy" id="386267"/>
    <lineage>
        <taxon>Eukaryota</taxon>
        <taxon>Metazoa</taxon>
        <taxon>Chordata</taxon>
        <taxon>Craniata</taxon>
        <taxon>Vertebrata</taxon>
        <taxon>Euteleostomi</taxon>
        <taxon>Amphibia</taxon>
        <taxon>Batrachia</taxon>
        <taxon>Anura</taxon>
        <taxon>Neobatrachia</taxon>
        <taxon>Ranoidea</taxon>
        <taxon>Ranidae</taxon>
        <taxon>Staurois</taxon>
    </lineage>
</organism>
<gene>
    <name evidence="1" type="ORF">SPARVUS_LOCUS2396256</name>
</gene>
<evidence type="ECO:0000313" key="2">
    <source>
        <dbReference type="Proteomes" id="UP001162483"/>
    </source>
</evidence>
<proteinExistence type="predicted"/>
<dbReference type="Proteomes" id="UP001162483">
    <property type="component" value="Unassembled WGS sequence"/>
</dbReference>
<comment type="caution">
    <text evidence="1">The sequence shown here is derived from an EMBL/GenBank/DDBJ whole genome shotgun (WGS) entry which is preliminary data.</text>
</comment>
<keyword evidence="2" id="KW-1185">Reference proteome</keyword>
<protein>
    <submittedName>
        <fullName evidence="1">Uncharacterized protein</fullName>
    </submittedName>
</protein>
<sequence>MPSSCAHQCHPSVSSSASSQCHQSVLPHQCPSVLPISDHHCSIISDSSLMPTSAASSAKPISAHQCYLSMPPHQCPSVLPI</sequence>
<evidence type="ECO:0000313" key="1">
    <source>
        <dbReference type="EMBL" id="CAI9543991.1"/>
    </source>
</evidence>
<feature type="non-terminal residue" evidence="1">
    <location>
        <position position="81"/>
    </location>
</feature>
<reference evidence="1" key="1">
    <citation type="submission" date="2023-05" db="EMBL/GenBank/DDBJ databases">
        <authorList>
            <person name="Stuckert A."/>
        </authorList>
    </citation>
    <scope>NUCLEOTIDE SEQUENCE</scope>
</reference>
<name>A0ABN9B918_9NEOB</name>